<name>A0A9P9G5K7_FUSRE</name>
<evidence type="ECO:0000313" key="1">
    <source>
        <dbReference type="EMBL" id="KAH7232412.1"/>
    </source>
</evidence>
<dbReference type="RefSeq" id="XP_046044072.1">
    <property type="nucleotide sequence ID" value="XM_046188645.1"/>
</dbReference>
<organism evidence="1 2">
    <name type="scientific">Fusarium redolens</name>
    <dbReference type="NCBI Taxonomy" id="48865"/>
    <lineage>
        <taxon>Eukaryota</taxon>
        <taxon>Fungi</taxon>
        <taxon>Dikarya</taxon>
        <taxon>Ascomycota</taxon>
        <taxon>Pezizomycotina</taxon>
        <taxon>Sordariomycetes</taxon>
        <taxon>Hypocreomycetidae</taxon>
        <taxon>Hypocreales</taxon>
        <taxon>Nectriaceae</taxon>
        <taxon>Fusarium</taxon>
        <taxon>Fusarium redolens species complex</taxon>
    </lineage>
</organism>
<proteinExistence type="predicted"/>
<dbReference type="Proteomes" id="UP000720189">
    <property type="component" value="Unassembled WGS sequence"/>
</dbReference>
<protein>
    <submittedName>
        <fullName evidence="1">Uncharacterized protein</fullName>
    </submittedName>
</protein>
<reference evidence="1" key="1">
    <citation type="journal article" date="2021" name="Nat. Commun.">
        <title>Genetic determinants of endophytism in the Arabidopsis root mycobiome.</title>
        <authorList>
            <person name="Mesny F."/>
            <person name="Miyauchi S."/>
            <person name="Thiergart T."/>
            <person name="Pickel B."/>
            <person name="Atanasova L."/>
            <person name="Karlsson M."/>
            <person name="Huettel B."/>
            <person name="Barry K.W."/>
            <person name="Haridas S."/>
            <person name="Chen C."/>
            <person name="Bauer D."/>
            <person name="Andreopoulos W."/>
            <person name="Pangilinan J."/>
            <person name="LaButti K."/>
            <person name="Riley R."/>
            <person name="Lipzen A."/>
            <person name="Clum A."/>
            <person name="Drula E."/>
            <person name="Henrissat B."/>
            <person name="Kohler A."/>
            <person name="Grigoriev I.V."/>
            <person name="Martin F.M."/>
            <person name="Hacquard S."/>
        </authorList>
    </citation>
    <scope>NUCLEOTIDE SEQUENCE</scope>
    <source>
        <strain evidence="1">MPI-CAGE-AT-0023</strain>
    </source>
</reference>
<dbReference type="OrthoDB" id="5229455at2759"/>
<dbReference type="EMBL" id="JAGMUX010000019">
    <property type="protein sequence ID" value="KAH7232412.1"/>
    <property type="molecule type" value="Genomic_DNA"/>
</dbReference>
<sequence length="68" mass="7624">MGAPARPLQSTPTQFTMEDLRLYQHFVFHAYPPMPLKGEAVWKEVAAMSHNVSSTLCSDINVLTKHPV</sequence>
<dbReference type="AlphaFoldDB" id="A0A9P9G5K7"/>
<evidence type="ECO:0000313" key="2">
    <source>
        <dbReference type="Proteomes" id="UP000720189"/>
    </source>
</evidence>
<accession>A0A9P9G5K7</accession>
<keyword evidence="2" id="KW-1185">Reference proteome</keyword>
<dbReference type="GeneID" id="70218599"/>
<gene>
    <name evidence="1" type="ORF">BKA55DRAFT_523541</name>
</gene>
<comment type="caution">
    <text evidence="1">The sequence shown here is derived from an EMBL/GenBank/DDBJ whole genome shotgun (WGS) entry which is preliminary data.</text>
</comment>